<dbReference type="Proteomes" id="UP000643403">
    <property type="component" value="Unassembled WGS sequence"/>
</dbReference>
<dbReference type="Gene3D" id="3.40.50.1820">
    <property type="entry name" value="alpha/beta hydrolase"/>
    <property type="match status" value="1"/>
</dbReference>
<dbReference type="PANTHER" id="PTHR37946">
    <property type="entry name" value="SLL1969 PROTEIN"/>
    <property type="match status" value="1"/>
</dbReference>
<dbReference type="PANTHER" id="PTHR37946:SF1">
    <property type="entry name" value="SLL1969 PROTEIN"/>
    <property type="match status" value="1"/>
</dbReference>
<protein>
    <recommendedName>
        <fullName evidence="1">AB hydrolase-1 domain-containing protein</fullName>
    </recommendedName>
</protein>
<dbReference type="Pfam" id="PF12697">
    <property type="entry name" value="Abhydrolase_6"/>
    <property type="match status" value="1"/>
</dbReference>
<keyword evidence="3" id="KW-1185">Reference proteome</keyword>
<evidence type="ECO:0000313" key="3">
    <source>
        <dbReference type="Proteomes" id="UP000643403"/>
    </source>
</evidence>
<evidence type="ECO:0000313" key="2">
    <source>
        <dbReference type="EMBL" id="GGZ51643.1"/>
    </source>
</evidence>
<proteinExistence type="predicted"/>
<reference evidence="3" key="1">
    <citation type="journal article" date="2019" name="Int. J. Syst. Evol. Microbiol.">
        <title>The Global Catalogue of Microorganisms (GCM) 10K type strain sequencing project: providing services to taxonomists for standard genome sequencing and annotation.</title>
        <authorList>
            <consortium name="The Broad Institute Genomics Platform"/>
            <consortium name="The Broad Institute Genome Sequencing Center for Infectious Disease"/>
            <person name="Wu L."/>
            <person name="Ma J."/>
        </authorList>
    </citation>
    <scope>NUCLEOTIDE SEQUENCE [LARGE SCALE GENOMIC DNA]</scope>
    <source>
        <strain evidence="3">KCTC 22558</strain>
    </source>
</reference>
<dbReference type="SUPFAM" id="SSF53474">
    <property type="entry name" value="alpha/beta-Hydrolases"/>
    <property type="match status" value="1"/>
</dbReference>
<accession>A0ABQ3BRE6</accession>
<dbReference type="InterPro" id="IPR029058">
    <property type="entry name" value="AB_hydrolase_fold"/>
</dbReference>
<evidence type="ECO:0000259" key="1">
    <source>
        <dbReference type="Pfam" id="PF12697"/>
    </source>
</evidence>
<gene>
    <name evidence="2" type="ORF">GCM10008101_00810</name>
</gene>
<sequence>MLLHGLWMRPAYLTVLARRLSHDGFDCEAVCYPSVRGPASAAVRRVSRALREGPCHIVAHSLGGLVALHALEAEPVLPVERVVCLGSPLCGSLAATRLERLPVLGASLGHSRAFLRPGCRPWRGRAQVGVVAGNRPLGLGRMLGRIEGENDGAVGVVETRLPGVADHIVLPSSHTGLVFSAPVARQVAAFLREGRFER</sequence>
<feature type="domain" description="AB hydrolase-1" evidence="1">
    <location>
        <begin position="2"/>
        <end position="123"/>
    </location>
</feature>
<comment type="caution">
    <text evidence="2">The sequence shown here is derived from an EMBL/GenBank/DDBJ whole genome shotgun (WGS) entry which is preliminary data.</text>
</comment>
<organism evidence="2 3">
    <name type="scientific">Cognatilysobacter xinjiangensis</name>
    <dbReference type="NCBI Taxonomy" id="546892"/>
    <lineage>
        <taxon>Bacteria</taxon>
        <taxon>Pseudomonadati</taxon>
        <taxon>Pseudomonadota</taxon>
        <taxon>Gammaproteobacteria</taxon>
        <taxon>Lysobacterales</taxon>
        <taxon>Lysobacteraceae</taxon>
        <taxon>Cognatilysobacter</taxon>
    </lineage>
</organism>
<name>A0ABQ3BRE6_9GAMM</name>
<dbReference type="InterPro" id="IPR000073">
    <property type="entry name" value="AB_hydrolase_1"/>
</dbReference>
<dbReference type="EMBL" id="BMXY01000001">
    <property type="protein sequence ID" value="GGZ51643.1"/>
    <property type="molecule type" value="Genomic_DNA"/>
</dbReference>